<evidence type="ECO:0000259" key="2">
    <source>
        <dbReference type="Pfam" id="PF15072"/>
    </source>
</evidence>
<dbReference type="OrthoDB" id="550780at2759"/>
<dbReference type="GO" id="GO:0000725">
    <property type="term" value="P:recombinational repair"/>
    <property type="evidence" value="ECO:0007669"/>
    <property type="project" value="InterPro"/>
</dbReference>
<gene>
    <name evidence="4" type="primary">LOC111006894</name>
</gene>
<dbReference type="Proteomes" id="UP000504603">
    <property type="component" value="Unplaced"/>
</dbReference>
<dbReference type="GeneID" id="111006894"/>
<dbReference type="Pfam" id="PF15072">
    <property type="entry name" value="HROB"/>
    <property type="match status" value="1"/>
</dbReference>
<accession>A0A6J1BZ04</accession>
<protein>
    <submittedName>
        <fullName evidence="4">Uncharacterized protein LOC111006894</fullName>
    </submittedName>
</protein>
<organism evidence="3 4">
    <name type="scientific">Momordica charantia</name>
    <name type="common">Bitter gourd</name>
    <name type="synonym">Balsam pear</name>
    <dbReference type="NCBI Taxonomy" id="3673"/>
    <lineage>
        <taxon>Eukaryota</taxon>
        <taxon>Viridiplantae</taxon>
        <taxon>Streptophyta</taxon>
        <taxon>Embryophyta</taxon>
        <taxon>Tracheophyta</taxon>
        <taxon>Spermatophyta</taxon>
        <taxon>Magnoliopsida</taxon>
        <taxon>eudicotyledons</taxon>
        <taxon>Gunneridae</taxon>
        <taxon>Pentapetalae</taxon>
        <taxon>rosids</taxon>
        <taxon>fabids</taxon>
        <taxon>Cucurbitales</taxon>
        <taxon>Cucurbitaceae</taxon>
        <taxon>Momordiceae</taxon>
        <taxon>Momordica</taxon>
    </lineage>
</organism>
<dbReference type="InterPro" id="IPR058570">
    <property type="entry name" value="HROB_OB"/>
</dbReference>
<name>A0A6J1BZ04_MOMCH</name>
<proteinExistence type="predicted"/>
<dbReference type="AlphaFoldDB" id="A0A6J1BZ04"/>
<dbReference type="PANTHER" id="PTHR14523:SF1">
    <property type="entry name" value="HOMOLOGOUS RECOMBINATION OB-FOLD PROTEIN"/>
    <property type="match status" value="1"/>
</dbReference>
<dbReference type="KEGG" id="mcha:111006894"/>
<sequence>MQRRTRGDSCFYVGDEEPVPTQEYIRRVMENGDEEDDDFGGNQWLCALDFARGLGAMEGNGAVSETPLSSIKNGFNAEKVALVVAIIKSCTSNGLGGMMVTLKDPTGTIDASIHHSVISEGNFGKDLSVGAVLMLKKVAVFSPTRFVHVLNVTSSNVIKVISKDSGPHIEHNNPTAIRQPDFITGETMPQKNLYVSRETTKNIMNNLRQSSKSSNCKGSGNNRNQQTIVEKDSAVMNPGMSKGISNLSFNTFLVDQDQETGQDEYINRGMGTDTSELSQAKENDVAAANATQVPHNQEAETINEVKKADTRTQGPLLPQWTDEQLDELFVFD</sequence>
<feature type="compositionally biased region" description="Low complexity" evidence="1">
    <location>
        <begin position="210"/>
        <end position="224"/>
    </location>
</feature>
<dbReference type="RefSeq" id="XP_022134685.1">
    <property type="nucleotide sequence ID" value="XM_022278993.1"/>
</dbReference>
<dbReference type="InterPro" id="IPR028045">
    <property type="entry name" value="HROB"/>
</dbReference>
<reference evidence="4" key="1">
    <citation type="submission" date="2025-08" db="UniProtKB">
        <authorList>
            <consortium name="RefSeq"/>
        </authorList>
    </citation>
    <scope>IDENTIFICATION</scope>
    <source>
        <strain evidence="4">OHB3-1</strain>
    </source>
</reference>
<evidence type="ECO:0000313" key="4">
    <source>
        <dbReference type="RefSeq" id="XP_022134685.1"/>
    </source>
</evidence>
<feature type="region of interest" description="Disordered" evidence="1">
    <location>
        <begin position="208"/>
        <end position="231"/>
    </location>
</feature>
<feature type="domain" description="Homologous recombination OB-fold protein OB-fold" evidence="2">
    <location>
        <begin position="78"/>
        <end position="164"/>
    </location>
</feature>
<keyword evidence="3" id="KW-1185">Reference proteome</keyword>
<evidence type="ECO:0000313" key="3">
    <source>
        <dbReference type="Proteomes" id="UP000504603"/>
    </source>
</evidence>
<evidence type="ECO:0000256" key="1">
    <source>
        <dbReference type="SAM" id="MobiDB-lite"/>
    </source>
</evidence>
<dbReference type="PANTHER" id="PTHR14523">
    <property type="entry name" value="UNCHARACTERIZED PROTEIN C17ORF53 HOMOLOG"/>
    <property type="match status" value="1"/>
</dbReference>